<keyword evidence="8" id="KW-1185">Reference proteome</keyword>
<dbReference type="InterPro" id="IPR003594">
    <property type="entry name" value="HATPase_dom"/>
</dbReference>
<dbReference type="Proteomes" id="UP000652430">
    <property type="component" value="Unassembled WGS sequence"/>
</dbReference>
<evidence type="ECO:0000256" key="3">
    <source>
        <dbReference type="ARBA" id="ARBA00022679"/>
    </source>
</evidence>
<dbReference type="Pfam" id="PF02518">
    <property type="entry name" value="HATPase_c"/>
    <property type="match status" value="1"/>
</dbReference>
<protein>
    <recommendedName>
        <fullName evidence="2">histidine kinase</fullName>
        <ecNumber evidence="2">2.7.13.3</ecNumber>
    </recommendedName>
</protein>
<proteinExistence type="predicted"/>
<evidence type="ECO:0000259" key="6">
    <source>
        <dbReference type="PROSITE" id="PS50109"/>
    </source>
</evidence>
<evidence type="ECO:0000256" key="5">
    <source>
        <dbReference type="ARBA" id="ARBA00023012"/>
    </source>
</evidence>
<evidence type="ECO:0000313" key="8">
    <source>
        <dbReference type="Proteomes" id="UP000652430"/>
    </source>
</evidence>
<dbReference type="InterPro" id="IPR050736">
    <property type="entry name" value="Sensor_HK_Regulatory"/>
</dbReference>
<comment type="catalytic activity">
    <reaction evidence="1">
        <text>ATP + protein L-histidine = ADP + protein N-phospho-L-histidine.</text>
        <dbReference type="EC" id="2.7.13.3"/>
    </reaction>
</comment>
<dbReference type="InterPro" id="IPR005467">
    <property type="entry name" value="His_kinase_dom"/>
</dbReference>
<keyword evidence="4" id="KW-0418">Kinase</keyword>
<dbReference type="InterPro" id="IPR004358">
    <property type="entry name" value="Sig_transdc_His_kin-like_C"/>
</dbReference>
<dbReference type="EMBL" id="BNAQ01000007">
    <property type="protein sequence ID" value="GHH24580.1"/>
    <property type="molecule type" value="Genomic_DNA"/>
</dbReference>
<evidence type="ECO:0000313" key="7">
    <source>
        <dbReference type="EMBL" id="GHH24580.1"/>
    </source>
</evidence>
<evidence type="ECO:0000256" key="2">
    <source>
        <dbReference type="ARBA" id="ARBA00012438"/>
    </source>
</evidence>
<dbReference type="InterPro" id="IPR036890">
    <property type="entry name" value="HATPase_C_sf"/>
</dbReference>
<dbReference type="EC" id="2.7.13.3" evidence="2"/>
<reference evidence="8" key="1">
    <citation type="journal article" date="2019" name="Int. J. Syst. Evol. Microbiol.">
        <title>The Global Catalogue of Microorganisms (GCM) 10K type strain sequencing project: providing services to taxonomists for standard genome sequencing and annotation.</title>
        <authorList>
            <consortium name="The Broad Institute Genomics Platform"/>
            <consortium name="The Broad Institute Genome Sequencing Center for Infectious Disease"/>
            <person name="Wu L."/>
            <person name="Ma J."/>
        </authorList>
    </citation>
    <scope>NUCLEOTIDE SEQUENCE [LARGE SCALE GENOMIC DNA]</scope>
    <source>
        <strain evidence="8">CGMCC 1.8957</strain>
    </source>
</reference>
<comment type="caution">
    <text evidence="7">The sequence shown here is derived from an EMBL/GenBank/DDBJ whole genome shotgun (WGS) entry which is preliminary data.</text>
</comment>
<evidence type="ECO:0000256" key="1">
    <source>
        <dbReference type="ARBA" id="ARBA00000085"/>
    </source>
</evidence>
<name>A0ABQ3M1M0_9SPHN</name>
<dbReference type="PANTHER" id="PTHR43711:SF1">
    <property type="entry name" value="HISTIDINE KINASE 1"/>
    <property type="match status" value="1"/>
</dbReference>
<dbReference type="PANTHER" id="PTHR43711">
    <property type="entry name" value="TWO-COMPONENT HISTIDINE KINASE"/>
    <property type="match status" value="1"/>
</dbReference>
<organism evidence="7 8">
    <name type="scientific">Sphingomonas glacialis</name>
    <dbReference type="NCBI Taxonomy" id="658225"/>
    <lineage>
        <taxon>Bacteria</taxon>
        <taxon>Pseudomonadati</taxon>
        <taxon>Pseudomonadota</taxon>
        <taxon>Alphaproteobacteria</taxon>
        <taxon>Sphingomonadales</taxon>
        <taxon>Sphingomonadaceae</taxon>
        <taxon>Sphingomonas</taxon>
    </lineage>
</organism>
<dbReference type="SUPFAM" id="SSF55874">
    <property type="entry name" value="ATPase domain of HSP90 chaperone/DNA topoisomerase II/histidine kinase"/>
    <property type="match status" value="1"/>
</dbReference>
<feature type="domain" description="Histidine kinase" evidence="6">
    <location>
        <begin position="1"/>
        <end position="68"/>
    </location>
</feature>
<accession>A0ABQ3M1M0</accession>
<keyword evidence="5" id="KW-0902">Two-component regulatory system</keyword>
<gene>
    <name evidence="7" type="ORF">GCM10008023_36800</name>
</gene>
<evidence type="ECO:0000256" key="4">
    <source>
        <dbReference type="ARBA" id="ARBA00022777"/>
    </source>
</evidence>
<dbReference type="SMART" id="SM00387">
    <property type="entry name" value="HATPase_c"/>
    <property type="match status" value="1"/>
</dbReference>
<dbReference type="PROSITE" id="PS50109">
    <property type="entry name" value="HIS_KIN"/>
    <property type="match status" value="1"/>
</dbReference>
<sequence length="72" mass="7541">MTVADTGSGIAPDVRDRLFEAFATTKEDGMGLGLSICRTIVEAHGGRIWAEAADGGGTAFHFCVPLAENDDE</sequence>
<keyword evidence="3" id="KW-0808">Transferase</keyword>
<dbReference type="PRINTS" id="PR00344">
    <property type="entry name" value="BCTRLSENSOR"/>
</dbReference>
<dbReference type="Gene3D" id="3.30.565.10">
    <property type="entry name" value="Histidine kinase-like ATPase, C-terminal domain"/>
    <property type="match status" value="1"/>
</dbReference>